<evidence type="ECO:0000259" key="12">
    <source>
        <dbReference type="PROSITE" id="PS50027"/>
    </source>
</evidence>
<keyword evidence="16" id="KW-1185">Reference proteome</keyword>
<keyword evidence="3" id="KW-0272">Extracellular matrix</keyword>
<dbReference type="InterPro" id="IPR013098">
    <property type="entry name" value="Ig_I-set"/>
</dbReference>
<dbReference type="Proteomes" id="UP000190648">
    <property type="component" value="Unassembled WGS sequence"/>
</dbReference>
<evidence type="ECO:0000259" key="14">
    <source>
        <dbReference type="PROSITE" id="PS51115"/>
    </source>
</evidence>
<feature type="domain" description="Laminin EGF-like" evidence="12">
    <location>
        <begin position="385"/>
        <end position="434"/>
    </location>
</feature>
<dbReference type="PROSITE" id="PS50027">
    <property type="entry name" value="EGF_LAM_2"/>
    <property type="match status" value="2"/>
</dbReference>
<keyword evidence="5" id="KW-0677">Repeat</keyword>
<evidence type="ECO:0000259" key="13">
    <source>
        <dbReference type="PROSITE" id="PS50835"/>
    </source>
</evidence>
<dbReference type="GO" id="GO:0009887">
    <property type="term" value="P:animal organ morphogenesis"/>
    <property type="evidence" value="ECO:0007669"/>
    <property type="project" value="TreeGrafter"/>
</dbReference>
<evidence type="ECO:0000256" key="8">
    <source>
        <dbReference type="ARBA" id="ARBA00023180"/>
    </source>
</evidence>
<dbReference type="Pfam" id="PF00053">
    <property type="entry name" value="EGF_laminin"/>
    <property type="match status" value="2"/>
</dbReference>
<dbReference type="Pfam" id="PF07679">
    <property type="entry name" value="I-set"/>
    <property type="match status" value="1"/>
</dbReference>
<proteinExistence type="predicted"/>
<evidence type="ECO:0000256" key="11">
    <source>
        <dbReference type="SAM" id="SignalP"/>
    </source>
</evidence>
<gene>
    <name evidence="15" type="ORF">AV530_011445</name>
</gene>
<feature type="disulfide bond" evidence="10">
    <location>
        <begin position="463"/>
        <end position="472"/>
    </location>
</feature>
<dbReference type="GO" id="GO:0009888">
    <property type="term" value="P:tissue development"/>
    <property type="evidence" value="ECO:0007669"/>
    <property type="project" value="TreeGrafter"/>
</dbReference>
<dbReference type="FunFam" id="2.10.25.10:FF:000106">
    <property type="entry name" value="Heparan sulfate proteoglycan 2"/>
    <property type="match status" value="1"/>
</dbReference>
<dbReference type="InterPro" id="IPR036179">
    <property type="entry name" value="Ig-like_dom_sf"/>
</dbReference>
<feature type="signal peptide" evidence="11">
    <location>
        <begin position="1"/>
        <end position="23"/>
    </location>
</feature>
<evidence type="ECO:0000256" key="7">
    <source>
        <dbReference type="ARBA" id="ARBA00023157"/>
    </source>
</evidence>
<comment type="caution">
    <text evidence="15">The sequence shown here is derived from an EMBL/GenBank/DDBJ whole genome shotgun (WGS) entry which is preliminary data.</text>
</comment>
<dbReference type="Pfam" id="PF24973">
    <property type="entry name" value="EGF_LMN_ATRN"/>
    <property type="match status" value="1"/>
</dbReference>
<dbReference type="SMART" id="SM00180">
    <property type="entry name" value="EGF_Lam"/>
    <property type="match status" value="2"/>
</dbReference>
<dbReference type="PANTHER" id="PTHR10574">
    <property type="entry name" value="NETRIN/LAMININ-RELATED"/>
    <property type="match status" value="1"/>
</dbReference>
<dbReference type="OrthoDB" id="10055367at2759"/>
<dbReference type="Gene3D" id="2.10.25.10">
    <property type="entry name" value="Laminin"/>
    <property type="match status" value="2"/>
</dbReference>
<dbReference type="EMBL" id="LSYS01002427">
    <property type="protein sequence ID" value="OPJ86308.1"/>
    <property type="molecule type" value="Genomic_DNA"/>
</dbReference>
<dbReference type="SMART" id="SM00281">
    <property type="entry name" value="LamB"/>
    <property type="match status" value="1"/>
</dbReference>
<dbReference type="STRING" id="372326.A0A1V4KPF8"/>
<keyword evidence="6" id="KW-0084">Basement membrane</keyword>
<comment type="subcellular location">
    <subcellularLocation>
        <location evidence="1">Secreted</location>
        <location evidence="1">Extracellular space</location>
        <location evidence="1">Extracellular matrix</location>
        <location evidence="1">Basement membrane</location>
    </subcellularLocation>
</comment>
<keyword evidence="7 10" id="KW-1015">Disulfide bond</keyword>
<name>A0A1V4KPF8_PATFA</name>
<evidence type="ECO:0000256" key="4">
    <source>
        <dbReference type="ARBA" id="ARBA00022729"/>
    </source>
</evidence>
<feature type="chain" id="PRO_5010734207" description="Basement membrane-specific heparan sulfate proteoglycan core protein" evidence="11">
    <location>
        <begin position="24"/>
        <end position="519"/>
    </location>
</feature>
<dbReference type="CDD" id="cd00055">
    <property type="entry name" value="EGF_Lam"/>
    <property type="match status" value="2"/>
</dbReference>
<dbReference type="PROSITE" id="PS50835">
    <property type="entry name" value="IG_LIKE"/>
    <property type="match status" value="1"/>
</dbReference>
<accession>A0A1V4KPF8</accession>
<dbReference type="InterPro" id="IPR050440">
    <property type="entry name" value="Laminin/Netrin_ECM"/>
</dbReference>
<dbReference type="InterPro" id="IPR013783">
    <property type="entry name" value="Ig-like_fold"/>
</dbReference>
<sequence>MARRGAAALGALLLLGALGVTRGTRGVAETSFPEDTVADHVGGTRGRRYYAQLSDDEDLVASGDGGGIWWHLLERVSIVSEAGQGTLTIRDVKEADQGAYTCEAINNLGMVFGIPDSILTVTRPGPCPEGHFQVTGTSRCRPCFCFGVTTSCRATARRRHRLHLRFDRPDDFKGVNVTVLAAPSSPVLSATQLHVDAGAEEFQLLDLSRRFLALDAFWALPDTFLGDKVDAYGGALSYGVRYRLGRGPPEPTSHPDVVLRGHGRQLRARAGATQPDVPNRRHLPLTEEHWEDEAGNPVSRELLLLVLQGLEGIFIRAVYDGRMASVGLSDVAMDVTGPGDTGLGPAGDVEECRCPVGYTGLSCQRCAARFERVTGGPYLGTCSGCGCHGHSSTCDPVFGHCLNCQHNTEGPQCEKCKPGFFGDATKGTATACHPCPCPYTEPSRRFSESCFMDTDGQATCDACAPGYAGRRCERCAPGYEGDPIQPGGKCTPIGQELVKCDVRGGKDGAGGTCSCKHPV</sequence>
<dbReference type="PANTHER" id="PTHR10574:SF444">
    <property type="entry name" value="BASEMENT MEMBRANE-SPECIFIC HEPARAN SULFATE PROTEOGLYCAN CORE PROTEIN"/>
    <property type="match status" value="1"/>
</dbReference>
<comment type="caution">
    <text evidence="10">Lacks conserved residue(s) required for the propagation of feature annotation.</text>
</comment>
<keyword evidence="9 10" id="KW-0424">Laminin EGF-like domain</keyword>
<dbReference type="InterPro" id="IPR002049">
    <property type="entry name" value="LE_dom"/>
</dbReference>
<dbReference type="InterPro" id="IPR056863">
    <property type="entry name" value="LMN_ATRN_NET-like_EGF"/>
</dbReference>
<dbReference type="SUPFAM" id="SSF57196">
    <property type="entry name" value="EGF/Laminin"/>
    <property type="match status" value="2"/>
</dbReference>
<evidence type="ECO:0000313" key="15">
    <source>
        <dbReference type="EMBL" id="OPJ86308.1"/>
    </source>
</evidence>
<keyword evidence="2" id="KW-0964">Secreted</keyword>
<feature type="disulfide bond" evidence="10">
    <location>
        <begin position="404"/>
        <end position="413"/>
    </location>
</feature>
<evidence type="ECO:0000256" key="3">
    <source>
        <dbReference type="ARBA" id="ARBA00022530"/>
    </source>
</evidence>
<evidence type="ECO:0000256" key="9">
    <source>
        <dbReference type="ARBA" id="ARBA00023292"/>
    </source>
</evidence>
<dbReference type="GO" id="GO:0005604">
    <property type="term" value="C:basement membrane"/>
    <property type="evidence" value="ECO:0007669"/>
    <property type="project" value="UniProtKB-SubCell"/>
</dbReference>
<dbReference type="Pfam" id="PF00052">
    <property type="entry name" value="Laminin_B"/>
    <property type="match status" value="1"/>
</dbReference>
<evidence type="ECO:0000256" key="6">
    <source>
        <dbReference type="ARBA" id="ARBA00022869"/>
    </source>
</evidence>
<dbReference type="GO" id="GO:0030154">
    <property type="term" value="P:cell differentiation"/>
    <property type="evidence" value="ECO:0007669"/>
    <property type="project" value="UniProtKB-ARBA"/>
</dbReference>
<reference evidence="15 16" key="1">
    <citation type="submission" date="2016-02" db="EMBL/GenBank/DDBJ databases">
        <title>Band-tailed pigeon sequencing and assembly.</title>
        <authorList>
            <person name="Soares A.E."/>
            <person name="Novak B.J."/>
            <person name="Rice E.S."/>
            <person name="O'Connell B."/>
            <person name="Chang D."/>
            <person name="Weber S."/>
            <person name="Shapiro B."/>
        </authorList>
    </citation>
    <scope>NUCLEOTIDE SEQUENCE [LARGE SCALE GENOMIC DNA]</scope>
    <source>
        <strain evidence="15">BTP2013</strain>
        <tissue evidence="15">Blood</tissue>
    </source>
</reference>
<dbReference type="FunFam" id="2.10.25.10:FF:000033">
    <property type="entry name" value="Laminin subunit alpha 2"/>
    <property type="match status" value="1"/>
</dbReference>
<dbReference type="SUPFAM" id="SSF48726">
    <property type="entry name" value="Immunoglobulin"/>
    <property type="match status" value="1"/>
</dbReference>
<evidence type="ECO:0000256" key="5">
    <source>
        <dbReference type="ARBA" id="ARBA00022737"/>
    </source>
</evidence>
<evidence type="ECO:0000256" key="10">
    <source>
        <dbReference type="PROSITE-ProRule" id="PRU00460"/>
    </source>
</evidence>
<evidence type="ECO:0000256" key="2">
    <source>
        <dbReference type="ARBA" id="ARBA00022525"/>
    </source>
</evidence>
<keyword evidence="4 11" id="KW-0732">Signal</keyword>
<feature type="domain" description="Ig-like" evidence="13">
    <location>
        <begin position="70"/>
        <end position="122"/>
    </location>
</feature>
<dbReference type="PROSITE" id="PS51115">
    <property type="entry name" value="LAMININ_IVA"/>
    <property type="match status" value="1"/>
</dbReference>
<dbReference type="InterPro" id="IPR007110">
    <property type="entry name" value="Ig-like_dom"/>
</dbReference>
<organism evidence="15 16">
    <name type="scientific">Patagioenas fasciata monilis</name>
    <dbReference type="NCBI Taxonomy" id="372326"/>
    <lineage>
        <taxon>Eukaryota</taxon>
        <taxon>Metazoa</taxon>
        <taxon>Chordata</taxon>
        <taxon>Craniata</taxon>
        <taxon>Vertebrata</taxon>
        <taxon>Euteleostomi</taxon>
        <taxon>Archelosauria</taxon>
        <taxon>Archosauria</taxon>
        <taxon>Dinosauria</taxon>
        <taxon>Saurischia</taxon>
        <taxon>Theropoda</taxon>
        <taxon>Coelurosauria</taxon>
        <taxon>Aves</taxon>
        <taxon>Neognathae</taxon>
        <taxon>Neoaves</taxon>
        <taxon>Columbimorphae</taxon>
        <taxon>Columbiformes</taxon>
        <taxon>Columbidae</taxon>
        <taxon>Patagioenas</taxon>
    </lineage>
</organism>
<dbReference type="AlphaFoldDB" id="A0A1V4KPF8"/>
<dbReference type="GO" id="GO:0072359">
    <property type="term" value="P:circulatory system development"/>
    <property type="evidence" value="ECO:0007669"/>
    <property type="project" value="UniProtKB-ARBA"/>
</dbReference>
<dbReference type="InterPro" id="IPR000034">
    <property type="entry name" value="Laminin_IV"/>
</dbReference>
<feature type="domain" description="Laminin EGF-like" evidence="12">
    <location>
        <begin position="435"/>
        <end position="492"/>
    </location>
</feature>
<keyword evidence="8" id="KW-0325">Glycoprotein</keyword>
<dbReference type="Gene3D" id="2.60.40.10">
    <property type="entry name" value="Immunoglobulins"/>
    <property type="match status" value="1"/>
</dbReference>
<evidence type="ECO:0000313" key="16">
    <source>
        <dbReference type="Proteomes" id="UP000190648"/>
    </source>
</evidence>
<feature type="domain" description="Laminin IV type A" evidence="14">
    <location>
        <begin position="167"/>
        <end position="351"/>
    </location>
</feature>
<protein>
    <recommendedName>
        <fullName evidence="17">Basement membrane-specific heparan sulfate proteoglycan core protein</fullName>
    </recommendedName>
</protein>
<dbReference type="PROSITE" id="PS01248">
    <property type="entry name" value="EGF_LAM_1"/>
    <property type="match status" value="2"/>
</dbReference>
<evidence type="ECO:0000256" key="1">
    <source>
        <dbReference type="ARBA" id="ARBA00004302"/>
    </source>
</evidence>
<evidence type="ECO:0008006" key="17">
    <source>
        <dbReference type="Google" id="ProtNLM"/>
    </source>
</evidence>